<dbReference type="EMBL" id="JABBWM010000049">
    <property type="protein sequence ID" value="KAG2101876.1"/>
    <property type="molecule type" value="Genomic_DNA"/>
</dbReference>
<evidence type="ECO:0000313" key="2">
    <source>
        <dbReference type="Proteomes" id="UP000823399"/>
    </source>
</evidence>
<reference evidence="1" key="1">
    <citation type="journal article" date="2020" name="New Phytol.">
        <title>Comparative genomics reveals dynamic genome evolution in host specialist ectomycorrhizal fungi.</title>
        <authorList>
            <person name="Lofgren L.A."/>
            <person name="Nguyen N.H."/>
            <person name="Vilgalys R."/>
            <person name="Ruytinx J."/>
            <person name="Liao H.L."/>
            <person name="Branco S."/>
            <person name="Kuo A."/>
            <person name="LaButti K."/>
            <person name="Lipzen A."/>
            <person name="Andreopoulos W."/>
            <person name="Pangilinan J."/>
            <person name="Riley R."/>
            <person name="Hundley H."/>
            <person name="Na H."/>
            <person name="Barry K."/>
            <person name="Grigoriev I.V."/>
            <person name="Stajich J.E."/>
            <person name="Kennedy P.G."/>
        </authorList>
    </citation>
    <scope>NUCLEOTIDE SEQUENCE</scope>
    <source>
        <strain evidence="1">FC423</strain>
    </source>
</reference>
<evidence type="ECO:0000313" key="1">
    <source>
        <dbReference type="EMBL" id="KAG2101876.1"/>
    </source>
</evidence>
<protein>
    <submittedName>
        <fullName evidence="1">Uncharacterized protein</fullName>
    </submittedName>
</protein>
<organism evidence="1 2">
    <name type="scientific">Suillus discolor</name>
    <dbReference type="NCBI Taxonomy" id="1912936"/>
    <lineage>
        <taxon>Eukaryota</taxon>
        <taxon>Fungi</taxon>
        <taxon>Dikarya</taxon>
        <taxon>Basidiomycota</taxon>
        <taxon>Agaricomycotina</taxon>
        <taxon>Agaricomycetes</taxon>
        <taxon>Agaricomycetidae</taxon>
        <taxon>Boletales</taxon>
        <taxon>Suillineae</taxon>
        <taxon>Suillaceae</taxon>
        <taxon>Suillus</taxon>
    </lineage>
</organism>
<dbReference type="AlphaFoldDB" id="A0A9P7F229"/>
<comment type="caution">
    <text evidence="1">The sequence shown here is derived from an EMBL/GenBank/DDBJ whole genome shotgun (WGS) entry which is preliminary data.</text>
</comment>
<accession>A0A9P7F229</accession>
<sequence length="294" mass="32372">MVKQAWYTITSETIKHCWNHTEIQLDPTVGLDSRPHVNPAAWNIIRKFMTTEMSLPAVENDLKAHLCEHYVDSDWRPALKAIMDAKGDTDIALNAVNALAEAVSHHTGLKICIPVCPQQADDQLSSAEADLMQSVNNLKARNCIFGQLPTLDELLDPAEERDMGEFPAFEGGDKAIADEVHREVTIASGEVIETDSDDDNDNDDSVAASITWTDLLDLCQQLKVGCMQYGNPPFSLNLSSQLRIFRACHIPHSGPGPITHIISGLPDLADFYLSSGSDLHLSSMPYPFVRSFSS</sequence>
<dbReference type="RefSeq" id="XP_041290041.1">
    <property type="nucleotide sequence ID" value="XM_041441865.1"/>
</dbReference>
<dbReference type="Proteomes" id="UP000823399">
    <property type="component" value="Unassembled WGS sequence"/>
</dbReference>
<name>A0A9P7F229_9AGAM</name>
<dbReference type="OrthoDB" id="3048787at2759"/>
<keyword evidence="2" id="KW-1185">Reference proteome</keyword>
<gene>
    <name evidence="1" type="ORF">F5147DRAFT_776530</name>
</gene>
<dbReference type="GeneID" id="64704124"/>
<proteinExistence type="predicted"/>